<accession>A0A7J7KS88</accession>
<reference evidence="1" key="1">
    <citation type="submission" date="2020-06" db="EMBL/GenBank/DDBJ databases">
        <title>Draft genome of Bugula neritina, a colonial animal packing powerful symbionts and potential medicines.</title>
        <authorList>
            <person name="Rayko M."/>
        </authorList>
    </citation>
    <scope>NUCLEOTIDE SEQUENCE [LARGE SCALE GENOMIC DNA]</scope>
    <source>
        <strain evidence="1">Kwan_BN1</strain>
    </source>
</reference>
<organism evidence="1 2">
    <name type="scientific">Bugula neritina</name>
    <name type="common">Brown bryozoan</name>
    <name type="synonym">Sertularia neritina</name>
    <dbReference type="NCBI Taxonomy" id="10212"/>
    <lineage>
        <taxon>Eukaryota</taxon>
        <taxon>Metazoa</taxon>
        <taxon>Spiralia</taxon>
        <taxon>Lophotrochozoa</taxon>
        <taxon>Bryozoa</taxon>
        <taxon>Gymnolaemata</taxon>
        <taxon>Cheilostomatida</taxon>
        <taxon>Flustrina</taxon>
        <taxon>Buguloidea</taxon>
        <taxon>Bugulidae</taxon>
        <taxon>Bugula</taxon>
    </lineage>
</organism>
<comment type="caution">
    <text evidence="1">The sequence shown here is derived from an EMBL/GenBank/DDBJ whole genome shotgun (WGS) entry which is preliminary data.</text>
</comment>
<protein>
    <submittedName>
        <fullName evidence="1">Uncharacterized protein</fullName>
    </submittedName>
</protein>
<name>A0A7J7KS88_BUGNE</name>
<keyword evidence="2" id="KW-1185">Reference proteome</keyword>
<dbReference type="AlphaFoldDB" id="A0A7J7KS88"/>
<evidence type="ECO:0000313" key="2">
    <source>
        <dbReference type="Proteomes" id="UP000593567"/>
    </source>
</evidence>
<dbReference type="EMBL" id="VXIV02000090">
    <property type="protein sequence ID" value="KAF6040965.1"/>
    <property type="molecule type" value="Genomic_DNA"/>
</dbReference>
<dbReference type="Gene3D" id="3.30.70.330">
    <property type="match status" value="1"/>
</dbReference>
<proteinExistence type="predicted"/>
<dbReference type="InterPro" id="IPR012677">
    <property type="entry name" value="Nucleotide-bd_a/b_plait_sf"/>
</dbReference>
<sequence length="146" mass="17098">MQLHYRGSKYVNFIWHSSLVVLKDQASKLFATSFRLLFVMAYKRFGLGGQIIPFWKREIESLPKWQKGDPQIRIFLPTFWMKMIKPPEDTPSNQVYFVTHPQRLHHAGSHCMTGTALQFLTCPTIFSGQYRAMLSLRVWLVSYNAI</sequence>
<gene>
    <name evidence="1" type="ORF">EB796_000682</name>
</gene>
<evidence type="ECO:0000313" key="1">
    <source>
        <dbReference type="EMBL" id="KAF6040965.1"/>
    </source>
</evidence>
<dbReference type="OrthoDB" id="275582at2759"/>
<dbReference type="Proteomes" id="UP000593567">
    <property type="component" value="Unassembled WGS sequence"/>
</dbReference>